<comment type="subcellular location">
    <subcellularLocation>
        <location evidence="1">Cell membrane</location>
        <topology evidence="1">Multi-pass membrane protein</topology>
    </subcellularLocation>
</comment>
<feature type="transmembrane region" description="Helical" evidence="8">
    <location>
        <begin position="122"/>
        <end position="140"/>
    </location>
</feature>
<feature type="transmembrane region" description="Helical" evidence="8">
    <location>
        <begin position="7"/>
        <end position="23"/>
    </location>
</feature>
<evidence type="ECO:0000256" key="2">
    <source>
        <dbReference type="ARBA" id="ARBA00007362"/>
    </source>
</evidence>
<keyword evidence="6 8" id="KW-1133">Transmembrane helix</keyword>
<keyword evidence="3" id="KW-0813">Transport</keyword>
<feature type="transmembrane region" description="Helical" evidence="8">
    <location>
        <begin position="205"/>
        <end position="223"/>
    </location>
</feature>
<organism evidence="10 11">
    <name type="scientific">Reinekea marina</name>
    <dbReference type="NCBI Taxonomy" id="1310421"/>
    <lineage>
        <taxon>Bacteria</taxon>
        <taxon>Pseudomonadati</taxon>
        <taxon>Pseudomonadota</taxon>
        <taxon>Gammaproteobacteria</taxon>
        <taxon>Oceanospirillales</taxon>
        <taxon>Saccharospirillaceae</taxon>
        <taxon>Reinekea</taxon>
    </lineage>
</organism>
<reference evidence="11" key="1">
    <citation type="journal article" date="2019" name="Int. J. Syst. Evol. Microbiol.">
        <title>The Global Catalogue of Microorganisms (GCM) 10K type strain sequencing project: providing services to taxonomists for standard genome sequencing and annotation.</title>
        <authorList>
            <consortium name="The Broad Institute Genomics Platform"/>
            <consortium name="The Broad Institute Genome Sequencing Center for Infectious Disease"/>
            <person name="Wu L."/>
            <person name="Ma J."/>
        </authorList>
    </citation>
    <scope>NUCLEOTIDE SEQUENCE [LARGE SCALE GENOMIC DNA]</scope>
    <source>
        <strain evidence="11">CECT 8288</strain>
    </source>
</reference>
<accession>A0ABV7WVS2</accession>
<evidence type="ECO:0000256" key="4">
    <source>
        <dbReference type="ARBA" id="ARBA00022475"/>
    </source>
</evidence>
<comment type="similarity">
    <text evidence="2">Belongs to the EamA transporter family.</text>
</comment>
<feature type="transmembrane region" description="Helical" evidence="8">
    <location>
        <begin position="230"/>
        <end position="254"/>
    </location>
</feature>
<keyword evidence="11" id="KW-1185">Reference proteome</keyword>
<sequence length="290" mass="32616">MKGLLQSVLAYLIWGCFPLYFYLLKHVAPLEVLSFRIIFACALSFLLIGYFGEIRQFFTHFKNKKTILMTMLSSFLITVNWFVFIWAVSVGKVIESSLGYFMTPLVSLLLGAVILKEKLTRYQFIAGVLAVMAVLVELVLLGKVPWVSIILATSFGLYGLVRKQQTLESLHGLTLETFWAFPIAVCVLLLIQYNSGTVLNYDLPTYALLALSGAVTATPLLLFASSVRKLNLVVAGFLMYLNPSMQFVTAIFIFGETAPVQRYVTFGIVWLAMVFFIFGMVKSYRNRPVD</sequence>
<comment type="caution">
    <text evidence="10">The sequence shown here is derived from an EMBL/GenBank/DDBJ whole genome shotgun (WGS) entry which is preliminary data.</text>
</comment>
<dbReference type="Pfam" id="PF00892">
    <property type="entry name" value="EamA"/>
    <property type="match status" value="1"/>
</dbReference>
<evidence type="ECO:0000259" key="9">
    <source>
        <dbReference type="Pfam" id="PF00892"/>
    </source>
</evidence>
<evidence type="ECO:0000256" key="3">
    <source>
        <dbReference type="ARBA" id="ARBA00022448"/>
    </source>
</evidence>
<evidence type="ECO:0000256" key="6">
    <source>
        <dbReference type="ARBA" id="ARBA00022989"/>
    </source>
</evidence>
<feature type="transmembrane region" description="Helical" evidence="8">
    <location>
        <begin position="260"/>
        <end position="281"/>
    </location>
</feature>
<name>A0ABV7WVS2_9GAMM</name>
<feature type="transmembrane region" description="Helical" evidence="8">
    <location>
        <begin position="35"/>
        <end position="54"/>
    </location>
</feature>
<dbReference type="PANTHER" id="PTHR22911:SF137">
    <property type="entry name" value="SOLUTE CARRIER FAMILY 35 MEMBER G2-RELATED"/>
    <property type="match status" value="1"/>
</dbReference>
<dbReference type="NCBIfam" id="TIGR00688">
    <property type="entry name" value="rarD"/>
    <property type="match status" value="1"/>
</dbReference>
<dbReference type="PANTHER" id="PTHR22911">
    <property type="entry name" value="ACYL-MALONYL CONDENSING ENZYME-RELATED"/>
    <property type="match status" value="1"/>
</dbReference>
<dbReference type="SUPFAM" id="SSF103481">
    <property type="entry name" value="Multidrug resistance efflux transporter EmrE"/>
    <property type="match status" value="2"/>
</dbReference>
<dbReference type="Proteomes" id="UP001595710">
    <property type="component" value="Unassembled WGS sequence"/>
</dbReference>
<keyword evidence="4" id="KW-1003">Cell membrane</keyword>
<gene>
    <name evidence="10" type="primary">rarD</name>
    <name evidence="10" type="ORF">ACFOND_10955</name>
</gene>
<dbReference type="InterPro" id="IPR004626">
    <property type="entry name" value="RarD"/>
</dbReference>
<evidence type="ECO:0000256" key="5">
    <source>
        <dbReference type="ARBA" id="ARBA00022692"/>
    </source>
</evidence>
<protein>
    <submittedName>
        <fullName evidence="10">EamA family transporter RarD</fullName>
    </submittedName>
</protein>
<feature type="transmembrane region" description="Helical" evidence="8">
    <location>
        <begin position="173"/>
        <end position="193"/>
    </location>
</feature>
<evidence type="ECO:0000256" key="1">
    <source>
        <dbReference type="ARBA" id="ARBA00004651"/>
    </source>
</evidence>
<dbReference type="RefSeq" id="WP_290281513.1">
    <property type="nucleotide sequence ID" value="NZ_JAUFQI010000001.1"/>
</dbReference>
<evidence type="ECO:0000313" key="11">
    <source>
        <dbReference type="Proteomes" id="UP001595710"/>
    </source>
</evidence>
<feature type="domain" description="EamA" evidence="9">
    <location>
        <begin position="2"/>
        <end position="136"/>
    </location>
</feature>
<feature type="transmembrane region" description="Helical" evidence="8">
    <location>
        <begin position="66"/>
        <end position="86"/>
    </location>
</feature>
<feature type="transmembrane region" description="Helical" evidence="8">
    <location>
        <begin position="98"/>
        <end position="115"/>
    </location>
</feature>
<keyword evidence="7 8" id="KW-0472">Membrane</keyword>
<dbReference type="InterPro" id="IPR000620">
    <property type="entry name" value="EamA_dom"/>
</dbReference>
<dbReference type="EMBL" id="JBHRYN010000012">
    <property type="protein sequence ID" value="MFC3702163.1"/>
    <property type="molecule type" value="Genomic_DNA"/>
</dbReference>
<evidence type="ECO:0000256" key="7">
    <source>
        <dbReference type="ARBA" id="ARBA00023136"/>
    </source>
</evidence>
<evidence type="ECO:0000313" key="10">
    <source>
        <dbReference type="EMBL" id="MFC3702163.1"/>
    </source>
</evidence>
<proteinExistence type="inferred from homology"/>
<keyword evidence="5 8" id="KW-0812">Transmembrane</keyword>
<feature type="transmembrane region" description="Helical" evidence="8">
    <location>
        <begin position="146"/>
        <end position="161"/>
    </location>
</feature>
<evidence type="ECO:0000256" key="8">
    <source>
        <dbReference type="SAM" id="Phobius"/>
    </source>
</evidence>
<dbReference type="InterPro" id="IPR037185">
    <property type="entry name" value="EmrE-like"/>
</dbReference>